<dbReference type="PROSITE" id="PS00675">
    <property type="entry name" value="SIGMA54_INTERACT_1"/>
    <property type="match status" value="1"/>
</dbReference>
<comment type="caution">
    <text evidence="7">The sequence shown here is derived from an EMBL/GenBank/DDBJ whole genome shotgun (WGS) entry which is preliminary data.</text>
</comment>
<dbReference type="Pfam" id="PF13476">
    <property type="entry name" value="AAA_23"/>
    <property type="match status" value="1"/>
</dbReference>
<dbReference type="PANTHER" id="PTHR32114:SF2">
    <property type="entry name" value="ABC TRANSPORTER ABCH.3"/>
    <property type="match status" value="1"/>
</dbReference>
<feature type="domain" description="Rad50/SbcC-type AAA" evidence="6">
    <location>
        <begin position="2"/>
        <end position="210"/>
    </location>
</feature>
<feature type="coiled-coil region" evidence="4">
    <location>
        <begin position="187"/>
        <end position="221"/>
    </location>
</feature>
<dbReference type="GO" id="GO:0006302">
    <property type="term" value="P:double-strand break repair"/>
    <property type="evidence" value="ECO:0007669"/>
    <property type="project" value="InterPro"/>
</dbReference>
<evidence type="ECO:0000313" key="8">
    <source>
        <dbReference type="Proteomes" id="UP000249516"/>
    </source>
</evidence>
<dbReference type="InterPro" id="IPR027417">
    <property type="entry name" value="P-loop_NTPase"/>
</dbReference>
<gene>
    <name evidence="7" type="ORF">C1C97_003035</name>
</gene>
<evidence type="ECO:0000256" key="5">
    <source>
        <dbReference type="SAM" id="MobiDB-lite"/>
    </source>
</evidence>
<dbReference type="AlphaFoldDB" id="A0A495AE06"/>
<feature type="coiled-coil region" evidence="4">
    <location>
        <begin position="651"/>
        <end position="685"/>
    </location>
</feature>
<feature type="compositionally biased region" description="Basic and acidic residues" evidence="5">
    <location>
        <begin position="63"/>
        <end position="75"/>
    </location>
</feature>
<dbReference type="SUPFAM" id="SSF52540">
    <property type="entry name" value="P-loop containing nucleoside triphosphate hydrolases"/>
    <property type="match status" value="1"/>
</dbReference>
<dbReference type="EMBL" id="PNJG02000001">
    <property type="protein sequence ID" value="RKQ37165.1"/>
    <property type="molecule type" value="Genomic_DNA"/>
</dbReference>
<keyword evidence="4" id="KW-0175">Coiled coil</keyword>
<comment type="similarity">
    <text evidence="1">Belongs to the SMC family. SbcC subfamily.</text>
</comment>
<evidence type="ECO:0000256" key="1">
    <source>
        <dbReference type="ARBA" id="ARBA00006930"/>
    </source>
</evidence>
<feature type="region of interest" description="Disordered" evidence="5">
    <location>
        <begin position="233"/>
        <end position="295"/>
    </location>
</feature>
<dbReference type="Proteomes" id="UP000249516">
    <property type="component" value="Unassembled WGS sequence"/>
</dbReference>
<dbReference type="PANTHER" id="PTHR32114">
    <property type="entry name" value="ABC TRANSPORTER ABCH.3"/>
    <property type="match status" value="1"/>
</dbReference>
<organism evidence="7 8">
    <name type="scientific">Kocuria tytonis</name>
    <dbReference type="NCBI Taxonomy" id="2054280"/>
    <lineage>
        <taxon>Bacteria</taxon>
        <taxon>Bacillati</taxon>
        <taxon>Actinomycetota</taxon>
        <taxon>Actinomycetes</taxon>
        <taxon>Micrococcales</taxon>
        <taxon>Micrococcaceae</taxon>
        <taxon>Kocuria</taxon>
    </lineage>
</organism>
<accession>A0A495AE06</accession>
<sequence>MEITAFGPFAGRETIDFDTLNEAGVFLLNGETGSGKTSVLDAICFALYGSGPTTAAKGGRKAQHSDHADPHTGPRVEVEFTAGGRRWHVSRTPAWREPSKRAASGWSDRHATVLLREHAQGEWVERGYRPDDVGQLIHHAVGLDREQFTQVVMLPQGQFARFLQAGSKEREELLEKLFGTDVYAEIQEELKARADDARTELRTAEAEVHRTDELLERFRERLVRARTQLPEAARCHVPGAGTASSGDGVPDDGPLPERHADATATAQSHPSAAEDPGETPRHAGEVSAPENPRAEALQRWSRLTSEGRDLVEEVGHARDRAAAAHTEAQRRVTRLEAMRDVVSRHQILTERRKELARDADRVETTERRLREHAAAQDLQEVLEAARRTAERVVDHEATVSRLRRALAADTDTGRAGREVLESRGDLLDALQEDTAVPDGLHEAAVAARETARSLVDREQALEEDRAEAQRERERIRDLEARTQRAGAELVAAREELAACEQVREELTASTRDEALVRERARTCQQAVTASREYERARILETERARDYERDETARRAAANRVEELETRRYAHAAATLAGELTAGEPCPVCGSTAHPQPATSGSGSEVTAAVLDGARAEREAAQSTVDRSHAVWREAQRAAAEALARGADPDLEAVVERARLAQRAEAELEERLERLSRNVAEIAGARERVVAVEGESHRLGTEAAGARSRAELLEQRCVRERRDVTEQLRGFATATAFLDGAENLVRTVTELEREQRALDAARLEDRAAQEALRRALDASPFQSPQDVADALLESSRAAEWTAWLESRHREQAAVDAELATHDMQRVGRLTPEERGECTQEAVTRAVADSAEREALRDRLTRELGGLQALVADITSCADQVPGHEEAYRRARDRSVRMSGLADVATATSPENSLRMTLTSFVLAAKLEQVAAVASEHLARMSSGRFTLVHTDETRGGGKSGLGLEIDDSWTGARRGTETLSGGESFFTSLALALALADVVRAEAGGRDIDTLFVDEGFGSLDEETLEQVLETLDGLRRDGRVIGVVSHVSEMKQRIDTQLRVVKTPQGSHLEVTAGRWTPA</sequence>
<evidence type="ECO:0000256" key="2">
    <source>
        <dbReference type="ARBA" id="ARBA00011322"/>
    </source>
</evidence>
<evidence type="ECO:0000259" key="6">
    <source>
        <dbReference type="Pfam" id="PF13476"/>
    </source>
</evidence>
<feature type="coiled-coil region" evidence="4">
    <location>
        <begin position="451"/>
        <end position="509"/>
    </location>
</feature>
<comment type="subunit">
    <text evidence="2">Heterodimer of SbcC and SbcD.</text>
</comment>
<dbReference type="InterPro" id="IPR025662">
    <property type="entry name" value="Sigma_54_int_dom_ATP-bd_1"/>
</dbReference>
<dbReference type="Gene3D" id="3.40.50.300">
    <property type="entry name" value="P-loop containing nucleotide triphosphate hydrolases"/>
    <property type="match status" value="2"/>
</dbReference>
<proteinExistence type="inferred from homology"/>
<feature type="region of interest" description="Disordered" evidence="5">
    <location>
        <begin position="55"/>
        <end position="75"/>
    </location>
</feature>
<dbReference type="GO" id="GO:0016887">
    <property type="term" value="F:ATP hydrolysis activity"/>
    <property type="evidence" value="ECO:0007669"/>
    <property type="project" value="InterPro"/>
</dbReference>
<dbReference type="OrthoDB" id="9795626at2"/>
<feature type="coiled-coil region" evidence="4">
    <location>
        <begin position="345"/>
        <end position="395"/>
    </location>
</feature>
<protein>
    <recommendedName>
        <fullName evidence="3">Nuclease SbcCD subunit C</fullName>
    </recommendedName>
</protein>
<evidence type="ECO:0000256" key="3">
    <source>
        <dbReference type="ARBA" id="ARBA00013368"/>
    </source>
</evidence>
<evidence type="ECO:0000256" key="4">
    <source>
        <dbReference type="SAM" id="Coils"/>
    </source>
</evidence>
<feature type="coiled-coil region" evidence="4">
    <location>
        <begin position="741"/>
        <end position="771"/>
    </location>
</feature>
<dbReference type="InterPro" id="IPR038729">
    <property type="entry name" value="Rad50/SbcC_AAA"/>
</dbReference>
<evidence type="ECO:0000313" key="7">
    <source>
        <dbReference type="EMBL" id="RKQ37165.1"/>
    </source>
</evidence>
<keyword evidence="8" id="KW-1185">Reference proteome</keyword>
<name>A0A495AE06_9MICC</name>
<reference evidence="7 8" key="1">
    <citation type="submission" date="2018-10" db="EMBL/GenBank/DDBJ databases">
        <title>Kocuria tytouropygialis sp. nov., isolated from the uropygial gland of an American barn owl (Tyto furcata).</title>
        <authorList>
            <person name="Braun M.S."/>
            <person name="Wang E."/>
            <person name="Zimmermann S."/>
            <person name="Wagner H."/>
            <person name="Wink M."/>
        </authorList>
    </citation>
    <scope>NUCLEOTIDE SEQUENCE [LARGE SCALE GENOMIC DNA]</scope>
    <source>
        <strain evidence="7 8">442</strain>
    </source>
</reference>
<dbReference type="Pfam" id="PF13558">
    <property type="entry name" value="SbcC_Walker_B"/>
    <property type="match status" value="1"/>
</dbReference>